<comment type="caution">
    <text evidence="3">The sequence shown here is derived from an EMBL/GenBank/DDBJ whole genome shotgun (WGS) entry which is preliminary data.</text>
</comment>
<dbReference type="Gene3D" id="2.10.260.10">
    <property type="match status" value="1"/>
</dbReference>
<dbReference type="AlphaFoldDB" id="A0A521FZM8"/>
<dbReference type="SMART" id="SM00966">
    <property type="entry name" value="SpoVT_AbrB"/>
    <property type="match status" value="1"/>
</dbReference>
<dbReference type="InterPro" id="IPR007159">
    <property type="entry name" value="SpoVT-AbrB_dom"/>
</dbReference>
<evidence type="ECO:0000259" key="2">
    <source>
        <dbReference type="PROSITE" id="PS51740"/>
    </source>
</evidence>
<dbReference type="EMBL" id="NQJD01000040">
    <property type="protein sequence ID" value="TAA74081.1"/>
    <property type="molecule type" value="Genomic_DNA"/>
</dbReference>
<dbReference type="NCBIfam" id="TIGR01439">
    <property type="entry name" value="lp_hng_hel_AbrB"/>
    <property type="match status" value="1"/>
</dbReference>
<dbReference type="SUPFAM" id="SSF89447">
    <property type="entry name" value="AbrB/MazE/MraZ-like"/>
    <property type="match status" value="1"/>
</dbReference>
<organism evidence="3 4">
    <name type="scientific">Candidatus Electronema aureum</name>
    <dbReference type="NCBI Taxonomy" id="2005002"/>
    <lineage>
        <taxon>Bacteria</taxon>
        <taxon>Pseudomonadati</taxon>
        <taxon>Thermodesulfobacteriota</taxon>
        <taxon>Desulfobulbia</taxon>
        <taxon>Desulfobulbales</taxon>
        <taxon>Desulfobulbaceae</taxon>
        <taxon>Candidatus Electronema</taxon>
    </lineage>
</organism>
<evidence type="ECO:0000313" key="3">
    <source>
        <dbReference type="EMBL" id="TAA74081.1"/>
    </source>
</evidence>
<proteinExistence type="predicted"/>
<keyword evidence="1" id="KW-0238">DNA-binding</keyword>
<gene>
    <name evidence="3" type="ORF">CDV28_1408</name>
</gene>
<keyword evidence="4" id="KW-1185">Reference proteome</keyword>
<evidence type="ECO:0000313" key="4">
    <source>
        <dbReference type="Proteomes" id="UP000316238"/>
    </source>
</evidence>
<dbReference type="GO" id="GO:0003677">
    <property type="term" value="F:DNA binding"/>
    <property type="evidence" value="ECO:0007669"/>
    <property type="project" value="UniProtKB-UniRule"/>
</dbReference>
<reference evidence="3" key="1">
    <citation type="submission" date="2017-07" db="EMBL/GenBank/DDBJ databases">
        <title>The cable genome - Insights into the physiology and evolution of filamentous bacteria capable of sulfide oxidation via long distance electron transfer.</title>
        <authorList>
            <person name="Thorup C."/>
            <person name="Bjerg J.T."/>
            <person name="Schreiber L."/>
            <person name="Nielsen L.P."/>
            <person name="Kjeldsen K.U."/>
            <person name="Boesen T."/>
            <person name="Boggild A."/>
            <person name="Meysman F."/>
            <person name="Geelhoed J."/>
            <person name="Schramm A."/>
        </authorList>
    </citation>
    <scope>NUCLEOTIDE SEQUENCE [LARGE SCALE GENOMIC DNA]</scope>
    <source>
        <strain evidence="3">GS</strain>
    </source>
</reference>
<dbReference type="Pfam" id="PF04014">
    <property type="entry name" value="MazE_antitoxin"/>
    <property type="match status" value="1"/>
</dbReference>
<dbReference type="InterPro" id="IPR037914">
    <property type="entry name" value="SpoVT-AbrB_sf"/>
</dbReference>
<sequence length="82" mass="9338">MLLSTLTAKGQMTIPKHIRDAMKLRPGDKLEIVLNENQEAVIRPVAKKVDEVFCKLHKPGRQAATLAEMDEAVKKRVKERFK</sequence>
<dbReference type="Proteomes" id="UP000316238">
    <property type="component" value="Unassembled WGS sequence"/>
</dbReference>
<evidence type="ECO:0000256" key="1">
    <source>
        <dbReference type="PROSITE-ProRule" id="PRU01076"/>
    </source>
</evidence>
<name>A0A521FZM8_9BACT</name>
<protein>
    <submittedName>
        <fullName evidence="3">Looped-hinge helix DNA binding domain-containing protein, AbrB family</fullName>
    </submittedName>
</protein>
<accession>A0A521FZM8</accession>
<feature type="domain" description="SpoVT-AbrB" evidence="2">
    <location>
        <begin position="1"/>
        <end position="47"/>
    </location>
</feature>
<dbReference type="PROSITE" id="PS51740">
    <property type="entry name" value="SPOVT_ABRB"/>
    <property type="match status" value="1"/>
</dbReference>